<comment type="similarity">
    <text evidence="3">Belongs to the peptidase M50B family.</text>
</comment>
<reference evidence="13 14" key="1">
    <citation type="submission" date="2020-09" db="EMBL/GenBank/DDBJ databases">
        <title>Characterization and genome sequencing of Ruminiclostridium sp. nov. MA18.</title>
        <authorList>
            <person name="Rettenmaier R."/>
            <person name="Kowollik M.-L."/>
            <person name="Liebl W."/>
            <person name="Zverlov V."/>
        </authorList>
    </citation>
    <scope>NUCLEOTIDE SEQUENCE [LARGE SCALE GENOMIC DNA]</scope>
    <source>
        <strain evidence="13 14">MA18</strain>
    </source>
</reference>
<dbReference type="PANTHER" id="PTHR39188">
    <property type="entry name" value="MEMBRANE-ASSOCIATED ZINC METALLOPROTEASE M50B"/>
    <property type="match status" value="1"/>
</dbReference>
<evidence type="ECO:0000259" key="12">
    <source>
        <dbReference type="Pfam" id="PF02163"/>
    </source>
</evidence>
<accession>A0A4U7JAW2</accession>
<keyword evidence="9" id="KW-1133">Transmembrane helix</keyword>
<evidence type="ECO:0000313" key="13">
    <source>
        <dbReference type="EMBL" id="QNU68044.1"/>
    </source>
</evidence>
<dbReference type="OrthoDB" id="166377at2"/>
<dbReference type="EMBL" id="CP061336">
    <property type="protein sequence ID" value="QNU68044.1"/>
    <property type="molecule type" value="Genomic_DNA"/>
</dbReference>
<dbReference type="Proteomes" id="UP000306409">
    <property type="component" value="Chromosome"/>
</dbReference>
<keyword evidence="6" id="KW-0479">Metal-binding</keyword>
<keyword evidence="7" id="KW-0378">Hydrolase</keyword>
<protein>
    <submittedName>
        <fullName evidence="13">Site-2 protease family protein</fullName>
    </submittedName>
</protein>
<keyword evidence="11" id="KW-0472">Membrane</keyword>
<dbReference type="PANTHER" id="PTHR39188:SF3">
    <property type="entry name" value="STAGE IV SPORULATION PROTEIN FB"/>
    <property type="match status" value="1"/>
</dbReference>
<dbReference type="RefSeq" id="WP_137698521.1">
    <property type="nucleotide sequence ID" value="NZ_CP061336.1"/>
</dbReference>
<dbReference type="GO" id="GO:0046872">
    <property type="term" value="F:metal ion binding"/>
    <property type="evidence" value="ECO:0007669"/>
    <property type="project" value="UniProtKB-KW"/>
</dbReference>
<proteinExistence type="inferred from homology"/>
<dbReference type="GO" id="GO:0006508">
    <property type="term" value="P:proteolysis"/>
    <property type="evidence" value="ECO:0007669"/>
    <property type="project" value="UniProtKB-KW"/>
</dbReference>
<dbReference type="AlphaFoldDB" id="A0A4U7JAW2"/>
<feature type="domain" description="Peptidase M50" evidence="12">
    <location>
        <begin position="41"/>
        <end position="109"/>
    </location>
</feature>
<evidence type="ECO:0000256" key="7">
    <source>
        <dbReference type="ARBA" id="ARBA00022801"/>
    </source>
</evidence>
<evidence type="ECO:0000256" key="1">
    <source>
        <dbReference type="ARBA" id="ARBA00001947"/>
    </source>
</evidence>
<evidence type="ECO:0000256" key="11">
    <source>
        <dbReference type="ARBA" id="ARBA00023136"/>
    </source>
</evidence>
<evidence type="ECO:0000313" key="14">
    <source>
        <dbReference type="Proteomes" id="UP000306409"/>
    </source>
</evidence>
<keyword evidence="10" id="KW-0482">Metalloprotease</keyword>
<name>A0A4U7JAW2_9FIRM</name>
<sequence>MPDLDIKIRIKNITFRINILTIPIYIIAIISSFTAQFFITVGFIAVHELGHIVAAFIKGARIYCFRILPVGVSASIEDYSCKKLNKIFIYSAGPSVNIIFAVVFFILYACQVIPIEFTVGVYINIWLAFFNLLPVMPLDGGKIAMEVLSDYSGLFKASKHMNIITVILSVIIIFLGLIIFKNTLYNLSLVIIGIYILLCNTESRKETALMNIKNLLFRRSRILKQRIYPIREIAVMKDVKLSEVVKAMDYANMFHIINVLDENMRIIKVISEQEILDAIIINNINTEIGKIL</sequence>
<evidence type="ECO:0000256" key="2">
    <source>
        <dbReference type="ARBA" id="ARBA00004141"/>
    </source>
</evidence>
<keyword evidence="5" id="KW-0812">Transmembrane</keyword>
<keyword evidence="8" id="KW-0862">Zinc</keyword>
<feature type="domain" description="Peptidase M50" evidence="12">
    <location>
        <begin position="118"/>
        <end position="174"/>
    </location>
</feature>
<evidence type="ECO:0000256" key="4">
    <source>
        <dbReference type="ARBA" id="ARBA00022670"/>
    </source>
</evidence>
<evidence type="ECO:0000256" key="6">
    <source>
        <dbReference type="ARBA" id="ARBA00022723"/>
    </source>
</evidence>
<organism evidence="13 14">
    <name type="scientific">Ruminiclostridium herbifermentans</name>
    <dbReference type="NCBI Taxonomy" id="2488810"/>
    <lineage>
        <taxon>Bacteria</taxon>
        <taxon>Bacillati</taxon>
        <taxon>Bacillota</taxon>
        <taxon>Clostridia</taxon>
        <taxon>Eubacteriales</taxon>
        <taxon>Oscillospiraceae</taxon>
        <taxon>Ruminiclostridium</taxon>
    </lineage>
</organism>
<dbReference type="InterPro" id="IPR008915">
    <property type="entry name" value="Peptidase_M50"/>
</dbReference>
<gene>
    <name evidence="13" type="ORF">EHE19_006280</name>
</gene>
<dbReference type="Pfam" id="PF02163">
    <property type="entry name" value="Peptidase_M50"/>
    <property type="match status" value="2"/>
</dbReference>
<comment type="subcellular location">
    <subcellularLocation>
        <location evidence="2">Membrane</location>
        <topology evidence="2">Multi-pass membrane protein</topology>
    </subcellularLocation>
</comment>
<evidence type="ECO:0000256" key="10">
    <source>
        <dbReference type="ARBA" id="ARBA00023049"/>
    </source>
</evidence>
<evidence type="ECO:0000256" key="3">
    <source>
        <dbReference type="ARBA" id="ARBA00007931"/>
    </source>
</evidence>
<dbReference type="GO" id="GO:0016020">
    <property type="term" value="C:membrane"/>
    <property type="evidence" value="ECO:0007669"/>
    <property type="project" value="UniProtKB-SubCell"/>
</dbReference>
<evidence type="ECO:0000256" key="9">
    <source>
        <dbReference type="ARBA" id="ARBA00022989"/>
    </source>
</evidence>
<keyword evidence="4 13" id="KW-0645">Protease</keyword>
<comment type="cofactor">
    <cofactor evidence="1">
        <name>Zn(2+)</name>
        <dbReference type="ChEBI" id="CHEBI:29105"/>
    </cofactor>
</comment>
<dbReference type="KEGG" id="rher:EHE19_006280"/>
<dbReference type="GO" id="GO:0008237">
    <property type="term" value="F:metallopeptidase activity"/>
    <property type="evidence" value="ECO:0007669"/>
    <property type="project" value="UniProtKB-KW"/>
</dbReference>
<evidence type="ECO:0000256" key="5">
    <source>
        <dbReference type="ARBA" id="ARBA00022692"/>
    </source>
</evidence>
<evidence type="ECO:0000256" key="8">
    <source>
        <dbReference type="ARBA" id="ARBA00022833"/>
    </source>
</evidence>
<keyword evidence="14" id="KW-1185">Reference proteome</keyword>